<dbReference type="PANTHER" id="PTHR38599:SF1">
    <property type="entry name" value="CUPIN DOMAIN PROTEIN (AFU_ORTHOLOGUE AFUA_3G13620)"/>
    <property type="match status" value="1"/>
</dbReference>
<reference evidence="3" key="1">
    <citation type="journal article" date="2019" name="Int. J. Syst. Evol. Microbiol.">
        <title>The Global Catalogue of Microorganisms (GCM) 10K type strain sequencing project: providing services to taxonomists for standard genome sequencing and annotation.</title>
        <authorList>
            <consortium name="The Broad Institute Genomics Platform"/>
            <consortium name="The Broad Institute Genome Sequencing Center for Infectious Disease"/>
            <person name="Wu L."/>
            <person name="Ma J."/>
        </authorList>
    </citation>
    <scope>NUCLEOTIDE SEQUENCE [LARGE SCALE GENOMIC DNA]</scope>
    <source>
        <strain evidence="3">JCM 19015</strain>
    </source>
</reference>
<keyword evidence="3" id="KW-1185">Reference proteome</keyword>
<dbReference type="InterPro" id="IPR013096">
    <property type="entry name" value="Cupin_2"/>
</dbReference>
<organism evidence="2 3">
    <name type="scientific">Amnibacterium soli</name>
    <dbReference type="NCBI Taxonomy" id="1282736"/>
    <lineage>
        <taxon>Bacteria</taxon>
        <taxon>Bacillati</taxon>
        <taxon>Actinomycetota</taxon>
        <taxon>Actinomycetes</taxon>
        <taxon>Micrococcales</taxon>
        <taxon>Microbacteriaceae</taxon>
        <taxon>Amnibacterium</taxon>
    </lineage>
</organism>
<dbReference type="InterPro" id="IPR011051">
    <property type="entry name" value="RmlC_Cupin_sf"/>
</dbReference>
<protein>
    <recommendedName>
        <fullName evidence="1">Cupin type-2 domain-containing protein</fullName>
    </recommendedName>
</protein>
<gene>
    <name evidence="2" type="ORF">GCM10025783_22050</name>
</gene>
<dbReference type="PANTHER" id="PTHR38599">
    <property type="entry name" value="CUPIN DOMAIN PROTEIN (AFU_ORTHOLOGUE AFUA_3G13620)"/>
    <property type="match status" value="1"/>
</dbReference>
<dbReference type="RefSeq" id="WP_345481239.1">
    <property type="nucleotide sequence ID" value="NZ_BAABLP010000004.1"/>
</dbReference>
<evidence type="ECO:0000313" key="2">
    <source>
        <dbReference type="EMBL" id="GAA4749372.1"/>
    </source>
</evidence>
<sequence length="110" mass="11862">MDERVVRKLLLEQDLGWDPTGRVEVRRITMAPNAAAGRHRHNGPVLGTIERGSVLFQVEGGDAVVLGAGQAFAEPADAVIEHFDATDEGVVFTAVFLLRAGEQGELELLD</sequence>
<dbReference type="Pfam" id="PF07883">
    <property type="entry name" value="Cupin_2"/>
    <property type="match status" value="1"/>
</dbReference>
<accession>A0ABP8Z8M0</accession>
<feature type="domain" description="Cupin type-2" evidence="1">
    <location>
        <begin position="27"/>
        <end position="96"/>
    </location>
</feature>
<dbReference type="Gene3D" id="2.60.120.10">
    <property type="entry name" value="Jelly Rolls"/>
    <property type="match status" value="1"/>
</dbReference>
<proteinExistence type="predicted"/>
<evidence type="ECO:0000259" key="1">
    <source>
        <dbReference type="Pfam" id="PF07883"/>
    </source>
</evidence>
<evidence type="ECO:0000313" key="3">
    <source>
        <dbReference type="Proteomes" id="UP001500121"/>
    </source>
</evidence>
<name>A0ABP8Z8M0_9MICO</name>
<dbReference type="InterPro" id="IPR014710">
    <property type="entry name" value="RmlC-like_jellyroll"/>
</dbReference>
<dbReference type="Proteomes" id="UP001500121">
    <property type="component" value="Unassembled WGS sequence"/>
</dbReference>
<dbReference type="SUPFAM" id="SSF51182">
    <property type="entry name" value="RmlC-like cupins"/>
    <property type="match status" value="1"/>
</dbReference>
<comment type="caution">
    <text evidence="2">The sequence shown here is derived from an EMBL/GenBank/DDBJ whole genome shotgun (WGS) entry which is preliminary data.</text>
</comment>
<dbReference type="EMBL" id="BAABLP010000004">
    <property type="protein sequence ID" value="GAA4749372.1"/>
    <property type="molecule type" value="Genomic_DNA"/>
</dbReference>